<proteinExistence type="predicted"/>
<keyword evidence="1" id="KW-1188">Viral release from host cell</keyword>
<gene>
    <name evidence="5" type="ORF">ACFSKX_09570</name>
</gene>
<sequence>MTVTLNQLARRVADLEMALRHKRMDLALDHVQKFVSGGRRVVTGIASTKQVDRMGDIVEPKGGHWSLPVPLLWMHRHDEPVGWVREATATDSGVRVRVEIAEGIPRADEVWKMLEAGLVDSFSIGFIGTKSKPIKTGRRFTEWELIEISVVSIPANPGAKIGKQYSRGEAVKLNTVGRGAVRLKRG</sequence>
<accession>A0ABW5EC65</accession>
<feature type="domain" description="Prohead serine protease" evidence="4">
    <location>
        <begin position="69"/>
        <end position="170"/>
    </location>
</feature>
<name>A0ABW5EC65_9GAMM</name>
<keyword evidence="6" id="KW-1185">Reference proteome</keyword>
<dbReference type="Proteomes" id="UP001597425">
    <property type="component" value="Unassembled WGS sequence"/>
</dbReference>
<evidence type="ECO:0000313" key="6">
    <source>
        <dbReference type="Proteomes" id="UP001597425"/>
    </source>
</evidence>
<keyword evidence="3" id="KW-0378">Hydrolase</keyword>
<organism evidence="5 6">
    <name type="scientific">Microbulbifer halophilus</name>
    <dbReference type="NCBI Taxonomy" id="453963"/>
    <lineage>
        <taxon>Bacteria</taxon>
        <taxon>Pseudomonadati</taxon>
        <taxon>Pseudomonadota</taxon>
        <taxon>Gammaproteobacteria</taxon>
        <taxon>Cellvibrionales</taxon>
        <taxon>Microbulbiferaceae</taxon>
        <taxon>Microbulbifer</taxon>
    </lineage>
</organism>
<evidence type="ECO:0000256" key="2">
    <source>
        <dbReference type="ARBA" id="ARBA00022670"/>
    </source>
</evidence>
<keyword evidence="2 5" id="KW-0645">Protease</keyword>
<dbReference type="EMBL" id="JBHUJD010000010">
    <property type="protein sequence ID" value="MFD2310663.1"/>
    <property type="molecule type" value="Genomic_DNA"/>
</dbReference>
<dbReference type="InterPro" id="IPR006433">
    <property type="entry name" value="Prohead_protease"/>
</dbReference>
<comment type="caution">
    <text evidence="5">The sequence shown here is derived from an EMBL/GenBank/DDBJ whole genome shotgun (WGS) entry which is preliminary data.</text>
</comment>
<dbReference type="Pfam" id="PF04586">
    <property type="entry name" value="Peptidase_S78"/>
    <property type="match status" value="1"/>
</dbReference>
<evidence type="ECO:0000256" key="1">
    <source>
        <dbReference type="ARBA" id="ARBA00022612"/>
    </source>
</evidence>
<dbReference type="GO" id="GO:0008233">
    <property type="term" value="F:peptidase activity"/>
    <property type="evidence" value="ECO:0007669"/>
    <property type="project" value="UniProtKB-KW"/>
</dbReference>
<evidence type="ECO:0000313" key="5">
    <source>
        <dbReference type="EMBL" id="MFD2310663.1"/>
    </source>
</evidence>
<reference evidence="6" key="1">
    <citation type="journal article" date="2019" name="Int. J. Syst. Evol. Microbiol.">
        <title>The Global Catalogue of Microorganisms (GCM) 10K type strain sequencing project: providing services to taxonomists for standard genome sequencing and annotation.</title>
        <authorList>
            <consortium name="The Broad Institute Genomics Platform"/>
            <consortium name="The Broad Institute Genome Sequencing Center for Infectious Disease"/>
            <person name="Wu L."/>
            <person name="Ma J."/>
        </authorList>
    </citation>
    <scope>NUCLEOTIDE SEQUENCE [LARGE SCALE GENOMIC DNA]</scope>
    <source>
        <strain evidence="6">KCTC 12848</strain>
    </source>
</reference>
<dbReference type="GO" id="GO:0006508">
    <property type="term" value="P:proteolysis"/>
    <property type="evidence" value="ECO:0007669"/>
    <property type="project" value="UniProtKB-KW"/>
</dbReference>
<dbReference type="NCBIfam" id="TIGR01543">
    <property type="entry name" value="proheadase_HK97"/>
    <property type="match status" value="1"/>
</dbReference>
<dbReference type="InterPro" id="IPR054613">
    <property type="entry name" value="Peptidase_S78_dom"/>
</dbReference>
<evidence type="ECO:0000259" key="4">
    <source>
        <dbReference type="Pfam" id="PF04586"/>
    </source>
</evidence>
<evidence type="ECO:0000256" key="3">
    <source>
        <dbReference type="ARBA" id="ARBA00022801"/>
    </source>
</evidence>
<protein>
    <submittedName>
        <fullName evidence="5">HK97 family phage prohead protease</fullName>
    </submittedName>
</protein>
<dbReference type="RefSeq" id="WP_265720745.1">
    <property type="nucleotide sequence ID" value="NZ_JAPIVK010000005.1"/>
</dbReference>